<evidence type="ECO:0000313" key="2">
    <source>
        <dbReference type="EMBL" id="KAK3277411.1"/>
    </source>
</evidence>
<dbReference type="AlphaFoldDB" id="A0AAE0L9T1"/>
<keyword evidence="1" id="KW-0732">Signal</keyword>
<sequence>MSASLVASAVIGTHLTLSAASIATGIFTHRPICQVERQQHGTGAVAGQNCTLAASVQETVSNMYSGKGLDTTACSVDVAFEDPVALCRGIGEVQEAFRALKACSPEHVADPFIVAAQGSEPGTPAVVCLHQRYFGGLEVRGTVLVQLNDEGLITRFEERWNAAPLLDSSPVRWSRRLNGMVSSIVTPIIVRV</sequence>
<keyword evidence="3" id="KW-1185">Reference proteome</keyword>
<gene>
    <name evidence="2" type="ORF">CYMTET_14574</name>
</gene>
<evidence type="ECO:0000313" key="3">
    <source>
        <dbReference type="Proteomes" id="UP001190700"/>
    </source>
</evidence>
<evidence type="ECO:0000256" key="1">
    <source>
        <dbReference type="SAM" id="SignalP"/>
    </source>
</evidence>
<dbReference type="EMBL" id="LGRX02006119">
    <property type="protein sequence ID" value="KAK3277411.1"/>
    <property type="molecule type" value="Genomic_DNA"/>
</dbReference>
<feature type="signal peptide" evidence="1">
    <location>
        <begin position="1"/>
        <end position="20"/>
    </location>
</feature>
<dbReference type="SUPFAM" id="SSF54427">
    <property type="entry name" value="NTF2-like"/>
    <property type="match status" value="1"/>
</dbReference>
<evidence type="ECO:0008006" key="4">
    <source>
        <dbReference type="Google" id="ProtNLM"/>
    </source>
</evidence>
<organism evidence="2 3">
    <name type="scientific">Cymbomonas tetramitiformis</name>
    <dbReference type="NCBI Taxonomy" id="36881"/>
    <lineage>
        <taxon>Eukaryota</taxon>
        <taxon>Viridiplantae</taxon>
        <taxon>Chlorophyta</taxon>
        <taxon>Pyramimonadophyceae</taxon>
        <taxon>Pyramimonadales</taxon>
        <taxon>Pyramimonadaceae</taxon>
        <taxon>Cymbomonas</taxon>
    </lineage>
</organism>
<accession>A0AAE0L9T1</accession>
<dbReference type="InterPro" id="IPR032710">
    <property type="entry name" value="NTF2-like_dom_sf"/>
</dbReference>
<name>A0AAE0L9T1_9CHLO</name>
<comment type="caution">
    <text evidence="2">The sequence shown here is derived from an EMBL/GenBank/DDBJ whole genome shotgun (WGS) entry which is preliminary data.</text>
</comment>
<proteinExistence type="predicted"/>
<reference evidence="2 3" key="1">
    <citation type="journal article" date="2015" name="Genome Biol. Evol.">
        <title>Comparative Genomics of a Bacterivorous Green Alga Reveals Evolutionary Causalities and Consequences of Phago-Mixotrophic Mode of Nutrition.</title>
        <authorList>
            <person name="Burns J.A."/>
            <person name="Paasch A."/>
            <person name="Narechania A."/>
            <person name="Kim E."/>
        </authorList>
    </citation>
    <scope>NUCLEOTIDE SEQUENCE [LARGE SCALE GENOMIC DNA]</scope>
    <source>
        <strain evidence="2 3">PLY_AMNH</strain>
    </source>
</reference>
<dbReference type="Gene3D" id="3.10.450.50">
    <property type="match status" value="1"/>
</dbReference>
<dbReference type="Proteomes" id="UP001190700">
    <property type="component" value="Unassembled WGS sequence"/>
</dbReference>
<feature type="chain" id="PRO_5042004207" description="SnoaL-like domain-containing protein" evidence="1">
    <location>
        <begin position="21"/>
        <end position="192"/>
    </location>
</feature>
<protein>
    <recommendedName>
        <fullName evidence="4">SnoaL-like domain-containing protein</fullName>
    </recommendedName>
</protein>